<feature type="compositionally biased region" description="Polar residues" evidence="2">
    <location>
        <begin position="29"/>
        <end position="38"/>
    </location>
</feature>
<feature type="region of interest" description="Disordered" evidence="2">
    <location>
        <begin position="446"/>
        <end position="498"/>
    </location>
</feature>
<evidence type="ECO:0000313" key="3">
    <source>
        <dbReference type="EMBL" id="KAK7687783.1"/>
    </source>
</evidence>
<accession>A0AAW0GCW1</accession>
<dbReference type="AlphaFoldDB" id="A0AAW0GCW1"/>
<feature type="region of interest" description="Disordered" evidence="2">
    <location>
        <begin position="511"/>
        <end position="538"/>
    </location>
</feature>
<proteinExistence type="predicted"/>
<feature type="compositionally biased region" description="Low complexity" evidence="2">
    <location>
        <begin position="456"/>
        <end position="494"/>
    </location>
</feature>
<evidence type="ECO:0000256" key="2">
    <source>
        <dbReference type="SAM" id="MobiDB-lite"/>
    </source>
</evidence>
<feature type="region of interest" description="Disordered" evidence="2">
    <location>
        <begin position="357"/>
        <end position="388"/>
    </location>
</feature>
<feature type="compositionally biased region" description="Basic residues" evidence="2">
    <location>
        <begin position="62"/>
        <end position="75"/>
    </location>
</feature>
<protein>
    <submittedName>
        <fullName evidence="3">Uncharacterized protein</fullName>
    </submittedName>
</protein>
<evidence type="ECO:0000256" key="1">
    <source>
        <dbReference type="SAM" id="Coils"/>
    </source>
</evidence>
<feature type="compositionally biased region" description="Acidic residues" evidence="2">
    <location>
        <begin position="524"/>
        <end position="535"/>
    </location>
</feature>
<gene>
    <name evidence="3" type="ORF">QCA50_009002</name>
</gene>
<comment type="caution">
    <text evidence="3">The sequence shown here is derived from an EMBL/GenBank/DDBJ whole genome shotgun (WGS) entry which is preliminary data.</text>
</comment>
<dbReference type="Proteomes" id="UP001385951">
    <property type="component" value="Unassembled WGS sequence"/>
</dbReference>
<keyword evidence="1" id="KW-0175">Coiled coil</keyword>
<feature type="compositionally biased region" description="Basic and acidic residues" evidence="2">
    <location>
        <begin position="52"/>
        <end position="61"/>
    </location>
</feature>
<dbReference type="EMBL" id="JASBNA010000012">
    <property type="protein sequence ID" value="KAK7687783.1"/>
    <property type="molecule type" value="Genomic_DNA"/>
</dbReference>
<evidence type="ECO:0000313" key="4">
    <source>
        <dbReference type="Proteomes" id="UP001385951"/>
    </source>
</evidence>
<feature type="region of interest" description="Disordered" evidence="2">
    <location>
        <begin position="1"/>
        <end position="75"/>
    </location>
</feature>
<name>A0AAW0GCW1_9APHY</name>
<feature type="coiled-coil region" evidence="1">
    <location>
        <begin position="550"/>
        <end position="631"/>
    </location>
</feature>
<keyword evidence="4" id="KW-1185">Reference proteome</keyword>
<sequence length="875" mass="96613">MVVTRKAPTAPLPASRTNSSQPVPRLKKPQTSAASNGGPNADDSHSTVAQVHGDDVIDSSKKGKQKSKDRCKRKDKKTGNGFVELLTRAFILWFTIYTLSVCPTDEDLKSPVCRGLSEYRRLILEPYIVPAFHRALAHPTVAPYVERVQPYAERAYNIAKPIALRSQSEFNNRVVPQFKKHIVPQWNNHVVPLWNQHAAPHVQRVEQQLQPYLVRAVYEYQHRLEPRLQLVVNNLQRWQRQAQPYVILAANKTYVGYQKAKPYAIPVWEQVKVLLSRLAQFLAVQRRQYVDPHVKKIWERVIELSGGAKPTPVFKTQTVRKTPVSFSAKSASASSVASSVSSSRSSLVSQASEAATASPSSEITAESESLLSSVAPETTSTPLPSQAQETLSVMSSVVSSSAQDTASAVSSDVVSAVSSVSISVSSATASVAPSAKSFVEESILSPVSSATPQVDLSSSASPPTETPSALSSSVSEVTTETSSSSPSPTPSRSPVSDDDIDLDAFYAELGLDEDGETTATDEAPAPEETESEEEIAERKRLRDIKTAEKRAALTKRHEEWEQKVEESIATNENALKKGLIAIRKAATAELKSNVEIRKELESLEEDAEKYLRGAEKYLANLKRESRREDEKRTMWTRVVDKVDEKFEQRLTQADAIVSGWYQGVLNKEGEEVKKVTEEVKDLAERAQADIGLDYAWLDDVTYEDWQRYHDLVRRSETFTTQAYGIQNGTDVSVPANPVLAALEELQSEVHDTVLGFQTRLRRINRHGERSFSAKDGEDPIDDEIALDDSVNIQPIEDDAHKAPANAETPVEIPPVIIGKSKEQVVEAFNRVAEQEISATSTPEAQTKNSETIVEEVAQQVEEEAQTSTSPAHEEL</sequence>
<reference evidence="3 4" key="1">
    <citation type="submission" date="2022-09" db="EMBL/GenBank/DDBJ databases">
        <authorList>
            <person name="Palmer J.M."/>
        </authorList>
    </citation>
    <scope>NUCLEOTIDE SEQUENCE [LARGE SCALE GENOMIC DNA]</scope>
    <source>
        <strain evidence="3 4">DSM 7382</strain>
    </source>
</reference>
<feature type="compositionally biased region" description="Polar residues" evidence="2">
    <location>
        <begin position="446"/>
        <end position="455"/>
    </location>
</feature>
<feature type="compositionally biased region" description="Polar residues" evidence="2">
    <location>
        <begin position="370"/>
        <end position="388"/>
    </location>
</feature>
<organism evidence="3 4">
    <name type="scientific">Cerrena zonata</name>
    <dbReference type="NCBI Taxonomy" id="2478898"/>
    <lineage>
        <taxon>Eukaryota</taxon>
        <taxon>Fungi</taxon>
        <taxon>Dikarya</taxon>
        <taxon>Basidiomycota</taxon>
        <taxon>Agaricomycotina</taxon>
        <taxon>Agaricomycetes</taxon>
        <taxon>Polyporales</taxon>
        <taxon>Cerrenaceae</taxon>
        <taxon>Cerrena</taxon>
    </lineage>
</organism>
<feature type="compositionally biased region" description="Low complexity" evidence="2">
    <location>
        <begin position="357"/>
        <end position="369"/>
    </location>
</feature>